<gene>
    <name evidence="2" type="primary">SCO2_3</name>
    <name evidence="2" type="ORF">g.32863</name>
</gene>
<protein>
    <submittedName>
        <fullName evidence="2">Protein disulfide-isomerase SCO2</fullName>
    </submittedName>
</protein>
<dbReference type="PANTHER" id="PTHR36035">
    <property type="entry name" value="PROTEIN DISULFIDE-ISOMERASE SCO2"/>
    <property type="match status" value="1"/>
</dbReference>
<accession>A0A1D1XM50</accession>
<sequence length="266" mass="29162">LAHGKTADDRRISCAAACSATPQTPFPLPPLAGARGRGTSLRLNGRRGSMALANPKPLFLFLPKLASSPPQHHHRLLLSSASSAKPRLRVAAAAADASNVNPSPDWFRLPDVGPRLWPPGESDGRREGTKANAVEDNEGSGGGRRKKKKNGRKWWWWSRDGESYLADDADALPLPMTYPNSSPVSPEEVDRRLQCDPQVQDCKEVVYEWTGKCRSCQGTGFVSYYNKRGRETICKCVPCLGIGYVQKITARKDIDVMEDLDNGKPP</sequence>
<reference evidence="2" key="1">
    <citation type="submission" date="2015-07" db="EMBL/GenBank/DDBJ databases">
        <title>Transcriptome Assembly of Anthurium amnicola.</title>
        <authorList>
            <person name="Suzuki J."/>
        </authorList>
    </citation>
    <scope>NUCLEOTIDE SEQUENCE</scope>
</reference>
<keyword evidence="2" id="KW-0413">Isomerase</keyword>
<dbReference type="GO" id="GO:0016853">
    <property type="term" value="F:isomerase activity"/>
    <property type="evidence" value="ECO:0007669"/>
    <property type="project" value="UniProtKB-KW"/>
</dbReference>
<dbReference type="EMBL" id="GDJX01024487">
    <property type="protein sequence ID" value="JAT43449.1"/>
    <property type="molecule type" value="Transcribed_RNA"/>
</dbReference>
<feature type="region of interest" description="Disordered" evidence="1">
    <location>
        <begin position="114"/>
        <end position="148"/>
    </location>
</feature>
<feature type="non-terminal residue" evidence="2">
    <location>
        <position position="1"/>
    </location>
</feature>
<proteinExistence type="predicted"/>
<dbReference type="AlphaFoldDB" id="A0A1D1XM50"/>
<dbReference type="PANTHER" id="PTHR36035:SF1">
    <property type="entry name" value="PROTEIN DISULFIDE-ISOMERASE SCO2"/>
    <property type="match status" value="1"/>
</dbReference>
<evidence type="ECO:0000256" key="1">
    <source>
        <dbReference type="SAM" id="MobiDB-lite"/>
    </source>
</evidence>
<dbReference type="InterPro" id="IPR037477">
    <property type="entry name" value="SCO2"/>
</dbReference>
<name>A0A1D1XM50_9ARAE</name>
<evidence type="ECO:0000313" key="2">
    <source>
        <dbReference type="EMBL" id="JAT43449.1"/>
    </source>
</evidence>
<organism evidence="2">
    <name type="scientific">Anthurium amnicola</name>
    <dbReference type="NCBI Taxonomy" id="1678845"/>
    <lineage>
        <taxon>Eukaryota</taxon>
        <taxon>Viridiplantae</taxon>
        <taxon>Streptophyta</taxon>
        <taxon>Embryophyta</taxon>
        <taxon>Tracheophyta</taxon>
        <taxon>Spermatophyta</taxon>
        <taxon>Magnoliopsida</taxon>
        <taxon>Liliopsida</taxon>
        <taxon>Araceae</taxon>
        <taxon>Pothoideae</taxon>
        <taxon>Potheae</taxon>
        <taxon>Anthurium</taxon>
    </lineage>
</organism>